<name>A0A162B8T0_DAUCS</name>
<gene>
    <name evidence="1" type="ORF">DCAR_004089</name>
    <name evidence="2" type="ORF">DCAR_0104367</name>
</gene>
<evidence type="ECO:0000313" key="2">
    <source>
        <dbReference type="EMBL" id="WOG85179.1"/>
    </source>
</evidence>
<protein>
    <submittedName>
        <fullName evidence="1">Uncharacterized protein</fullName>
    </submittedName>
</protein>
<proteinExistence type="predicted"/>
<reference evidence="1" key="1">
    <citation type="journal article" date="2016" name="Nat. Genet.">
        <title>A high-quality carrot genome assembly provides new insights into carotenoid accumulation and asterid genome evolution.</title>
        <authorList>
            <person name="Iorizzo M."/>
            <person name="Ellison S."/>
            <person name="Senalik D."/>
            <person name="Zeng P."/>
            <person name="Satapoomin P."/>
            <person name="Huang J."/>
            <person name="Bowman M."/>
            <person name="Iovene M."/>
            <person name="Sanseverino W."/>
            <person name="Cavagnaro P."/>
            <person name="Yildiz M."/>
            <person name="Macko-Podgorni A."/>
            <person name="Moranska E."/>
            <person name="Grzebelus E."/>
            <person name="Grzebelus D."/>
            <person name="Ashrafi H."/>
            <person name="Zheng Z."/>
            <person name="Cheng S."/>
            <person name="Spooner D."/>
            <person name="Van Deynze A."/>
            <person name="Simon P."/>
        </authorList>
    </citation>
    <scope>NUCLEOTIDE SEQUENCE [LARGE SCALE GENOMIC DNA]</scope>
    <source>
        <tissue evidence="1">Leaf</tissue>
    </source>
</reference>
<dbReference type="Gene3D" id="1.10.600.10">
    <property type="entry name" value="Farnesyl Diphosphate Synthase"/>
    <property type="match status" value="1"/>
</dbReference>
<evidence type="ECO:0000313" key="1">
    <source>
        <dbReference type="EMBL" id="KZN11433.1"/>
    </source>
</evidence>
<dbReference type="Gramene" id="KZN11433">
    <property type="protein sequence ID" value="KZN11433"/>
    <property type="gene ID" value="DCAR_004089"/>
</dbReference>
<dbReference type="Proteomes" id="UP000077755">
    <property type="component" value="Chromosome 1"/>
</dbReference>
<dbReference type="EMBL" id="LNRQ01000001">
    <property type="protein sequence ID" value="KZN11433.1"/>
    <property type="molecule type" value="Genomic_DNA"/>
</dbReference>
<dbReference type="AlphaFoldDB" id="A0A162B8T0"/>
<reference evidence="2" key="2">
    <citation type="submission" date="2022-03" db="EMBL/GenBank/DDBJ databases">
        <title>Draft title - Genomic analysis of global carrot germplasm unveils the trajectory of domestication and the origin of high carotenoid orange carrot.</title>
        <authorList>
            <person name="Iorizzo M."/>
            <person name="Ellison S."/>
            <person name="Senalik D."/>
            <person name="Macko-Podgorni A."/>
            <person name="Grzebelus D."/>
            <person name="Bostan H."/>
            <person name="Rolling W."/>
            <person name="Curaba J."/>
            <person name="Simon P."/>
        </authorList>
    </citation>
    <scope>NUCLEOTIDE SEQUENCE</scope>
    <source>
        <tissue evidence="2">Leaf</tissue>
    </source>
</reference>
<sequence>MQSGQVRLKRIDLAENRSSEEYTNPLSWHYVDIMLNVTRIVPYLYNAGEDNYGVEDGVVKATLYSLIVEPIPL</sequence>
<accession>A0A162B8T0</accession>
<keyword evidence="3" id="KW-1185">Reference proteome</keyword>
<organism evidence="1">
    <name type="scientific">Daucus carota subsp. sativus</name>
    <name type="common">Carrot</name>
    <dbReference type="NCBI Taxonomy" id="79200"/>
    <lineage>
        <taxon>Eukaryota</taxon>
        <taxon>Viridiplantae</taxon>
        <taxon>Streptophyta</taxon>
        <taxon>Embryophyta</taxon>
        <taxon>Tracheophyta</taxon>
        <taxon>Spermatophyta</taxon>
        <taxon>Magnoliopsida</taxon>
        <taxon>eudicotyledons</taxon>
        <taxon>Gunneridae</taxon>
        <taxon>Pentapetalae</taxon>
        <taxon>asterids</taxon>
        <taxon>campanulids</taxon>
        <taxon>Apiales</taxon>
        <taxon>Apiaceae</taxon>
        <taxon>Apioideae</taxon>
        <taxon>Scandiceae</taxon>
        <taxon>Daucinae</taxon>
        <taxon>Daucus</taxon>
        <taxon>Daucus sect. Daucus</taxon>
    </lineage>
</organism>
<evidence type="ECO:0000313" key="3">
    <source>
        <dbReference type="Proteomes" id="UP000077755"/>
    </source>
</evidence>
<dbReference type="InterPro" id="IPR008949">
    <property type="entry name" value="Isoprenoid_synthase_dom_sf"/>
</dbReference>
<dbReference type="EMBL" id="CP093343">
    <property type="protein sequence ID" value="WOG85179.1"/>
    <property type="molecule type" value="Genomic_DNA"/>
</dbReference>